<dbReference type="PANTHER" id="PTHR36932:SF1">
    <property type="entry name" value="CAPSULAR POLYSACCHARIDE BIOSYNTHESIS PROTEIN"/>
    <property type="match status" value="1"/>
</dbReference>
<dbReference type="InterPro" id="IPR018247">
    <property type="entry name" value="EF_Hand_1_Ca_BS"/>
</dbReference>
<dbReference type="Gene3D" id="3.40.50.12780">
    <property type="entry name" value="N-terminal domain of ligase-like"/>
    <property type="match status" value="1"/>
</dbReference>
<evidence type="ECO:0000313" key="2">
    <source>
        <dbReference type="Proteomes" id="UP001589832"/>
    </source>
</evidence>
<dbReference type="Proteomes" id="UP001589832">
    <property type="component" value="Unassembled WGS sequence"/>
</dbReference>
<name>A0ABV6Q5M3_9FLAO</name>
<reference evidence="1 2" key="1">
    <citation type="submission" date="2024-09" db="EMBL/GenBank/DDBJ databases">
        <authorList>
            <person name="Sun Q."/>
            <person name="Mori K."/>
        </authorList>
    </citation>
    <scope>NUCLEOTIDE SEQUENCE [LARGE SCALE GENOMIC DNA]</scope>
    <source>
        <strain evidence="1 2">NCAIM B.02481</strain>
    </source>
</reference>
<dbReference type="InterPro" id="IPR042099">
    <property type="entry name" value="ANL_N_sf"/>
</dbReference>
<keyword evidence="2" id="KW-1185">Reference proteome</keyword>
<evidence type="ECO:0000313" key="1">
    <source>
        <dbReference type="EMBL" id="MFC0603583.1"/>
    </source>
</evidence>
<gene>
    <name evidence="1" type="ORF">ACFFGA_03390</name>
</gene>
<dbReference type="PANTHER" id="PTHR36932">
    <property type="entry name" value="CAPSULAR POLYSACCHARIDE BIOSYNTHESIS PROTEIN"/>
    <property type="match status" value="1"/>
</dbReference>
<dbReference type="PROSITE" id="PS00018">
    <property type="entry name" value="EF_HAND_1"/>
    <property type="match status" value="1"/>
</dbReference>
<dbReference type="InterPro" id="IPR053158">
    <property type="entry name" value="CapK_Type1_Caps_Biosynth"/>
</dbReference>
<dbReference type="SUPFAM" id="SSF56801">
    <property type="entry name" value="Acetyl-CoA synthetase-like"/>
    <property type="match status" value="1"/>
</dbReference>
<dbReference type="EMBL" id="JBHLTQ010000001">
    <property type="protein sequence ID" value="MFC0603583.1"/>
    <property type="molecule type" value="Genomic_DNA"/>
</dbReference>
<accession>A0ABV6Q5M3</accession>
<dbReference type="RefSeq" id="WP_386059646.1">
    <property type="nucleotide sequence ID" value="NZ_JBHLTQ010000001.1"/>
</dbReference>
<protein>
    <submittedName>
        <fullName evidence="1">CoF synthetase</fullName>
    </submittedName>
</protein>
<organism evidence="1 2">
    <name type="scientific">Winogradskyella pulchriflava</name>
    <dbReference type="NCBI Taxonomy" id="1110688"/>
    <lineage>
        <taxon>Bacteria</taxon>
        <taxon>Pseudomonadati</taxon>
        <taxon>Bacteroidota</taxon>
        <taxon>Flavobacteriia</taxon>
        <taxon>Flavobacteriales</taxon>
        <taxon>Flavobacteriaceae</taxon>
        <taxon>Winogradskyella</taxon>
    </lineage>
</organism>
<comment type="caution">
    <text evidence="1">The sequence shown here is derived from an EMBL/GenBank/DDBJ whole genome shotgun (WGS) entry which is preliminary data.</text>
</comment>
<sequence>MAVLEHIRYYIFWFLDFFKKYPIRKHYNEIKFINENPTHQNTKILQQKNLQNLIEHACKTTPFYANIKGEDLMNFPIINKNLILNNFDDFMSKNFEIKHLIKHTTSGSTGVPFEIYKDKNKVSRNSADVIYFSELADYKLGNQLIYIRLWVKKFMKHKFLLFFQNVIPHNILENSRIEIIRFLDMLRNRASKKVLLVYPSYLEEVCRVLDTTENVNLNFNVKSIITTSEKLNKYEKERAQHFFKCPIYERYSNMENGILAQNTNNTKEGYKINHASYFVEVLDVNTNNHVQNGEIGKIVITDLFNYATPMIRYDTGDLGRYDKEENRHAFFSEIFGRRMDAVYNTKGAFVSPHIFYKISHFSKLKQFQFIQNSKSEYTFKLNANKKNTDEQAIINHFQPFLGEDAKFNFVYVNEIALLDSGKFKKVVNLMSH</sequence>
<proteinExistence type="predicted"/>